<dbReference type="RefSeq" id="XP_013788645.1">
    <property type="nucleotide sequence ID" value="XM_013933191.2"/>
</dbReference>
<evidence type="ECO:0000313" key="3">
    <source>
        <dbReference type="RefSeq" id="XP_013788645.1"/>
    </source>
</evidence>
<proteinExistence type="predicted"/>
<name>A0ABM1BU16_LIMPO</name>
<sequence length="182" mass="20908">MAPKGFWRRPLTQMYNRNYQYGTGLYSGALEDLEKRYSESLSRTRFPADRLDTGLNVPPETSARSRSPRAEFNVSTGSSPHSFHDTTSALDSYDIRKSRSFGDFDSFRTKALAEVTPSSLVYSPHRSSYYGGYNIEEEAETRRRGQRKHQEFADLENTLSTPNAREPISNPTMISAQWMDRW</sequence>
<reference evidence="3" key="1">
    <citation type="submission" date="2025-08" db="UniProtKB">
        <authorList>
            <consortium name="RefSeq"/>
        </authorList>
    </citation>
    <scope>IDENTIFICATION</scope>
    <source>
        <tissue evidence="3">Muscle</tissue>
    </source>
</reference>
<protein>
    <submittedName>
        <fullName evidence="3">Uncharacterized protein LOC106472536</fullName>
    </submittedName>
</protein>
<feature type="region of interest" description="Disordered" evidence="1">
    <location>
        <begin position="49"/>
        <end position="83"/>
    </location>
</feature>
<keyword evidence="2" id="KW-1185">Reference proteome</keyword>
<evidence type="ECO:0000256" key="1">
    <source>
        <dbReference type="SAM" id="MobiDB-lite"/>
    </source>
</evidence>
<gene>
    <name evidence="3" type="primary">LOC106472536</name>
</gene>
<dbReference type="Proteomes" id="UP000694941">
    <property type="component" value="Unplaced"/>
</dbReference>
<accession>A0ABM1BU16</accession>
<feature type="compositionally biased region" description="Polar residues" evidence="1">
    <location>
        <begin position="73"/>
        <end position="83"/>
    </location>
</feature>
<dbReference type="GeneID" id="106472536"/>
<evidence type="ECO:0000313" key="2">
    <source>
        <dbReference type="Proteomes" id="UP000694941"/>
    </source>
</evidence>
<organism evidence="2 3">
    <name type="scientific">Limulus polyphemus</name>
    <name type="common">Atlantic horseshoe crab</name>
    <dbReference type="NCBI Taxonomy" id="6850"/>
    <lineage>
        <taxon>Eukaryota</taxon>
        <taxon>Metazoa</taxon>
        <taxon>Ecdysozoa</taxon>
        <taxon>Arthropoda</taxon>
        <taxon>Chelicerata</taxon>
        <taxon>Merostomata</taxon>
        <taxon>Xiphosura</taxon>
        <taxon>Limulidae</taxon>
        <taxon>Limulus</taxon>
    </lineage>
</organism>